<dbReference type="AlphaFoldDB" id="A0ABD1YJ51"/>
<dbReference type="EMBL" id="JBHFFA010000004">
    <property type="protein sequence ID" value="KAL2630806.1"/>
    <property type="molecule type" value="Genomic_DNA"/>
</dbReference>
<proteinExistence type="predicted"/>
<name>A0ABD1YJ51_9MARC</name>
<dbReference type="InterPro" id="IPR014729">
    <property type="entry name" value="Rossmann-like_a/b/a_fold"/>
</dbReference>
<dbReference type="Gene3D" id="3.40.50.620">
    <property type="entry name" value="HUPs"/>
    <property type="match status" value="1"/>
</dbReference>
<protein>
    <recommendedName>
        <fullName evidence="2">DUF218 domain-containing protein</fullName>
    </recommendedName>
</protein>
<evidence type="ECO:0000313" key="4">
    <source>
        <dbReference type="Proteomes" id="UP001605036"/>
    </source>
</evidence>
<accession>A0ABD1YJ51</accession>
<dbReference type="InterPro" id="IPR051599">
    <property type="entry name" value="Cell_Envelope_Assoc"/>
</dbReference>
<organism evidence="3 4">
    <name type="scientific">Riccia fluitans</name>
    <dbReference type="NCBI Taxonomy" id="41844"/>
    <lineage>
        <taxon>Eukaryota</taxon>
        <taxon>Viridiplantae</taxon>
        <taxon>Streptophyta</taxon>
        <taxon>Embryophyta</taxon>
        <taxon>Marchantiophyta</taxon>
        <taxon>Marchantiopsida</taxon>
        <taxon>Marchantiidae</taxon>
        <taxon>Marchantiales</taxon>
        <taxon>Ricciaceae</taxon>
        <taxon>Riccia</taxon>
    </lineage>
</organism>
<dbReference type="PANTHER" id="PTHR30336">
    <property type="entry name" value="INNER MEMBRANE PROTEIN, PROBABLE PERMEASE"/>
    <property type="match status" value="1"/>
</dbReference>
<feature type="transmembrane region" description="Helical" evidence="1">
    <location>
        <begin position="12"/>
        <end position="33"/>
    </location>
</feature>
<dbReference type="CDD" id="cd06259">
    <property type="entry name" value="YdcF-like"/>
    <property type="match status" value="1"/>
</dbReference>
<evidence type="ECO:0000256" key="1">
    <source>
        <dbReference type="SAM" id="Phobius"/>
    </source>
</evidence>
<keyword evidence="1" id="KW-1133">Transmembrane helix</keyword>
<dbReference type="InterPro" id="IPR003848">
    <property type="entry name" value="DUF218"/>
</dbReference>
<keyword evidence="1" id="KW-0812">Transmembrane</keyword>
<dbReference type="Pfam" id="PF02698">
    <property type="entry name" value="DUF218"/>
    <property type="match status" value="1"/>
</dbReference>
<sequence>MSGFVSISRRVSCNSVVIALLTVSTVIIIWGAGPSPDTGEGSLRATGYASRQQRLDAIIVLAGGQTRDGGVPLWVARRLDRAVELQRSQGEPFPPIVASGGGSGAAPPVLTSEKFIIHESTSCASYLHKKWNVDFSSLMKEWSSYDTEGNAFFTLVQFAKPLGWRHIAIVTSEFHMPRAKALFEWIYGLQGAGHFPERISADSSKRGAINQGYVLEYHSVSDDGINEAALKNRIESEKRMLEKVMNDAARIKTMEEFHHHFYFEKKYYSTAKQDLFGKMVNNTGLY</sequence>
<reference evidence="3 4" key="1">
    <citation type="submission" date="2024-09" db="EMBL/GenBank/DDBJ databases">
        <title>Chromosome-scale assembly of Riccia fluitans.</title>
        <authorList>
            <person name="Paukszto L."/>
            <person name="Sawicki J."/>
            <person name="Karawczyk K."/>
            <person name="Piernik-Szablinska J."/>
            <person name="Szczecinska M."/>
            <person name="Mazdziarz M."/>
        </authorList>
    </citation>
    <scope>NUCLEOTIDE SEQUENCE [LARGE SCALE GENOMIC DNA]</scope>
    <source>
        <strain evidence="3">Rf_01</strain>
        <tissue evidence="3">Aerial parts of the thallus</tissue>
    </source>
</reference>
<dbReference type="PANTHER" id="PTHR30336:SF20">
    <property type="entry name" value="DUF218 DOMAIN-CONTAINING PROTEIN"/>
    <property type="match status" value="1"/>
</dbReference>
<feature type="domain" description="DUF218" evidence="2">
    <location>
        <begin position="56"/>
        <end position="186"/>
    </location>
</feature>
<gene>
    <name evidence="3" type="ORF">R1flu_015492</name>
</gene>
<dbReference type="Proteomes" id="UP001605036">
    <property type="component" value="Unassembled WGS sequence"/>
</dbReference>
<evidence type="ECO:0000313" key="3">
    <source>
        <dbReference type="EMBL" id="KAL2630806.1"/>
    </source>
</evidence>
<keyword evidence="4" id="KW-1185">Reference proteome</keyword>
<comment type="caution">
    <text evidence="3">The sequence shown here is derived from an EMBL/GenBank/DDBJ whole genome shotgun (WGS) entry which is preliminary data.</text>
</comment>
<keyword evidence="1" id="KW-0472">Membrane</keyword>
<evidence type="ECO:0000259" key="2">
    <source>
        <dbReference type="Pfam" id="PF02698"/>
    </source>
</evidence>